<keyword evidence="2" id="KW-1185">Reference proteome</keyword>
<dbReference type="SUPFAM" id="SSF49299">
    <property type="entry name" value="PKD domain"/>
    <property type="match status" value="1"/>
</dbReference>
<dbReference type="Gene3D" id="2.60.40.10">
    <property type="entry name" value="Immunoglobulins"/>
    <property type="match status" value="2"/>
</dbReference>
<protein>
    <recommendedName>
        <fullName evidence="3">PKD domain-containing protein</fullName>
    </recommendedName>
</protein>
<sequence>MKMWIKRITIFILVITLLPWMGMKTERAAAAGEVVEYNDYTSPARSYVQSRPPASYEGDSNWYPSTMYADFPANTFSVKWDQVRKLLYVDMSNSFMPTRWELYRETLGGQPKNPGRDKAYHGYYTLWTQSIELVYKDGTAETLASLASGWGGPMYQNGNLAGYENALAGQWSNITASPLSYHPIIFDDHWPDGFYPDYNSKSIIPHSEYIQYDRDKIPAYLRIRIELSELYGFYDAMNFNGTARYPYTISDVQTIPLTTNKKPNITLTSQPNQTVMNDSGFSTYNLEGYVQDVDNDTVDVIAEIPNVFYKKITLANTGSPKNFSIPIDILSEGIPPGQYTVNVKVVDPFNMKAEASTSFNVTNRLRNKAFFLINSPIDIGTSYTDFENDPKYADRFRYDQDPSIFDNAMGMISDSGLWRSSKYTSFPYTGAYIAIHQARDNPNSDDRFDGYRLWSRDNLSSMTFMIHRKPVALFSAKLVNGSLQLTDSSYDLDHITSPSKGLVTWQWQYRKAGAEVWTEGQPPAQLPSNDAYEIRLRVRDVDGSNGLGVWSDWLQQTVGSAANLPPVALFTVSANSISYRKATAITDKSFDPDNDPLDIYSWSVVKDGWNTVWSSWSGATVPPNIAAYGVGNYQVNLQVHDNRGLWSNTYSQNVQVLNSPPIASFTMANEVYRDTVVPMNNLTPDPDADGDSLNYNWYSRLNNGNYYWTGNNRNQSVRIKDLLSSSGISDKAAISDGWEIRLNVSDGSLTSYATQLFSVKNHIPTAEIAGGSTAYQYDTLTFGNKDNDQDTSDQSSLIYYWRVTDSNHQISLFQTPSINVIFDDFGVYTLEHWVVDQIGDKSNIASLKVNVVQNLAPSVTLTSPAGTPGNPTVLDAELQGDPLIGWTYADPENDPQEKYRLEFFTKDGILAKTIENADPTGNLRQYQVPNPTFERFVNFSLYARAYSKGSWSEVSNEKAFIIDNPPHAGFSLVTDTGMDATKVPIYRTDILNIKSTATDLDEPKGDTINYKYILKPQTGIEGLASTQGDFTKQFASNGVFTYRQIVTDSLGLFREITHSLTVVNRIPMVNITYPTSTTQANPTIASTLTPIIKWDYQDEDEDLQQSYKVRIINLATGAIKVQSVEQVSSANQWQIPAGALIENEKYAVEVEVFDGYDWSSVSPRKYFMVNLLSIKGGVQHTEEWNNNRKGYNLKQSGNEESPRGYNVYWAGECFVLQGIATGLPDTVEVTMTGGYTTQLSPTSSAKSLWTGEMFDSSFEKLPNGPVTFTFTAQNEYNTKIDIVTVVISDNWSEYFRSHRIK</sequence>
<dbReference type="RefSeq" id="WP_154116682.1">
    <property type="nucleotide sequence ID" value="NZ_WJXB01000001.1"/>
</dbReference>
<evidence type="ECO:0000313" key="2">
    <source>
        <dbReference type="Proteomes" id="UP000463051"/>
    </source>
</evidence>
<organism evidence="1 2">
    <name type="scientific">Paenibacillus monticola</name>
    <dbReference type="NCBI Taxonomy" id="2666075"/>
    <lineage>
        <taxon>Bacteria</taxon>
        <taxon>Bacillati</taxon>
        <taxon>Bacillota</taxon>
        <taxon>Bacilli</taxon>
        <taxon>Bacillales</taxon>
        <taxon>Paenibacillaceae</taxon>
        <taxon>Paenibacillus</taxon>
    </lineage>
</organism>
<dbReference type="InterPro" id="IPR013783">
    <property type="entry name" value="Ig-like_fold"/>
</dbReference>
<dbReference type="EMBL" id="WJXB01000001">
    <property type="protein sequence ID" value="MRN51814.1"/>
    <property type="molecule type" value="Genomic_DNA"/>
</dbReference>
<comment type="caution">
    <text evidence="1">The sequence shown here is derived from an EMBL/GenBank/DDBJ whole genome shotgun (WGS) entry which is preliminary data.</text>
</comment>
<proteinExistence type="predicted"/>
<gene>
    <name evidence="1" type="ORF">GJB61_02225</name>
</gene>
<dbReference type="InterPro" id="IPR035986">
    <property type="entry name" value="PKD_dom_sf"/>
</dbReference>
<dbReference type="Proteomes" id="UP000463051">
    <property type="component" value="Unassembled WGS sequence"/>
</dbReference>
<name>A0A7X2H1G9_9BACL</name>
<evidence type="ECO:0008006" key="3">
    <source>
        <dbReference type="Google" id="ProtNLM"/>
    </source>
</evidence>
<reference evidence="1 2" key="1">
    <citation type="submission" date="2019-11" db="EMBL/GenBank/DDBJ databases">
        <title>Paenibacillus monticola sp. nov., a novel PGPR strain isolated from mountain sample in China.</title>
        <authorList>
            <person name="Zhao Q."/>
            <person name="Li H.-P."/>
            <person name="Zhang J.-L."/>
        </authorList>
    </citation>
    <scope>NUCLEOTIDE SEQUENCE [LARGE SCALE GENOMIC DNA]</scope>
    <source>
        <strain evidence="1 2">LC-T2</strain>
    </source>
</reference>
<accession>A0A7X2H1G9</accession>
<evidence type="ECO:0000313" key="1">
    <source>
        <dbReference type="EMBL" id="MRN51814.1"/>
    </source>
</evidence>